<gene>
    <name evidence="8" type="ORF">NKR23_g8011</name>
</gene>
<dbReference type="GO" id="GO:0022857">
    <property type="term" value="F:transmembrane transporter activity"/>
    <property type="evidence" value="ECO:0007669"/>
    <property type="project" value="InterPro"/>
</dbReference>
<feature type="transmembrane region" description="Helical" evidence="6">
    <location>
        <begin position="209"/>
        <end position="228"/>
    </location>
</feature>
<feature type="transmembrane region" description="Helical" evidence="6">
    <location>
        <begin position="53"/>
        <end position="75"/>
    </location>
</feature>
<dbReference type="Gene3D" id="1.20.1250.20">
    <property type="entry name" value="MFS general substrate transporter like domains"/>
    <property type="match status" value="1"/>
</dbReference>
<keyword evidence="2 6" id="KW-0812">Transmembrane</keyword>
<sequence length="548" mass="60020">MALHIDPRDTVPGTIHLVDIEHHTGHHGDIVLNPKPSADPEDPLNWKPWRKQVAIWSVYTYIFGIGIATAIMYSITTDIAKDTGISVADLNTGTGLMFLFLGWGCLIWQPIAIVFGRRGVYILTSLLSIGPMIWMAYSKSVGQWYAHRILVGLAAAPVESLPELSVPDLFFAHERGRYIGLYALFVFGSNALAPMLAGFVAEALGWRAAIWFGVITLAVTTVIIFFTLEETMYFRNTIEGVDAGDAVIVGQGTSKDTGSGTEESAEKRGLDTEASIPSSPAPEPVFAPERTYFQKLALFRSIPGRPSVKQMFVMMYRPLLMFFYFPCVDWAGFLYGINLSWYNVVNGTMSLILSGAPYNFSTNMVGVAFVSPLIGASFGALWSGWVGDKVALYLARRNGGVREPEHRLWTLLVSGVVGGVGFILWGVGAAHDLHYMALIVGVGMVMATVCAGGSTAMAYDIDCFKELAGESLILVIVIRNTLGFGMSYGITPWLSDQGLTKTFVAVAVLSVVCNYSFLFFTTFGKRLRRFSAKKYWEFVDTLVVSSSH</sequence>
<comment type="caution">
    <text evidence="8">The sequence shown here is derived from an EMBL/GenBank/DDBJ whole genome shotgun (WGS) entry which is preliminary data.</text>
</comment>
<feature type="transmembrane region" description="Helical" evidence="6">
    <location>
        <begin position="178"/>
        <end position="197"/>
    </location>
</feature>
<evidence type="ECO:0000259" key="7">
    <source>
        <dbReference type="PROSITE" id="PS50850"/>
    </source>
</evidence>
<organism evidence="8 9">
    <name type="scientific">Pleurostoma richardsiae</name>
    <dbReference type="NCBI Taxonomy" id="41990"/>
    <lineage>
        <taxon>Eukaryota</taxon>
        <taxon>Fungi</taxon>
        <taxon>Dikarya</taxon>
        <taxon>Ascomycota</taxon>
        <taxon>Pezizomycotina</taxon>
        <taxon>Sordariomycetes</taxon>
        <taxon>Sordariomycetidae</taxon>
        <taxon>Calosphaeriales</taxon>
        <taxon>Pleurostomataceae</taxon>
        <taxon>Pleurostoma</taxon>
    </lineage>
</organism>
<reference evidence="8" key="1">
    <citation type="submission" date="2022-07" db="EMBL/GenBank/DDBJ databases">
        <title>Fungi with potential for degradation of polypropylene.</title>
        <authorList>
            <person name="Gostincar C."/>
        </authorList>
    </citation>
    <scope>NUCLEOTIDE SEQUENCE</scope>
    <source>
        <strain evidence="8">EXF-13308</strain>
    </source>
</reference>
<evidence type="ECO:0000313" key="8">
    <source>
        <dbReference type="EMBL" id="KAJ9139200.1"/>
    </source>
</evidence>
<keyword evidence="4 6" id="KW-0472">Membrane</keyword>
<feature type="transmembrane region" description="Helical" evidence="6">
    <location>
        <begin position="471"/>
        <end position="490"/>
    </location>
</feature>
<dbReference type="EMBL" id="JANBVO010000027">
    <property type="protein sequence ID" value="KAJ9139200.1"/>
    <property type="molecule type" value="Genomic_DNA"/>
</dbReference>
<feature type="transmembrane region" description="Helical" evidence="6">
    <location>
        <begin position="433"/>
        <end position="459"/>
    </location>
</feature>
<feature type="domain" description="Major facilitator superfamily (MFS) profile" evidence="7">
    <location>
        <begin position="54"/>
        <end position="525"/>
    </location>
</feature>
<comment type="subcellular location">
    <subcellularLocation>
        <location evidence="1">Membrane</location>
        <topology evidence="1">Multi-pass membrane protein</topology>
    </subcellularLocation>
</comment>
<dbReference type="PANTHER" id="PTHR23502:SF30">
    <property type="entry name" value="TRANSPORTER, PUTATIVE (AFU_ORTHOLOGUE AFUA_8G04702)-RELATED"/>
    <property type="match status" value="1"/>
</dbReference>
<feature type="transmembrane region" description="Helical" evidence="6">
    <location>
        <begin position="408"/>
        <end position="427"/>
    </location>
</feature>
<feature type="transmembrane region" description="Helical" evidence="6">
    <location>
        <begin position="364"/>
        <end position="387"/>
    </location>
</feature>
<feature type="compositionally biased region" description="Polar residues" evidence="5">
    <location>
        <begin position="252"/>
        <end position="262"/>
    </location>
</feature>
<proteinExistence type="predicted"/>
<feature type="transmembrane region" description="Helical" evidence="6">
    <location>
        <begin position="95"/>
        <end position="115"/>
    </location>
</feature>
<keyword evidence="9" id="KW-1185">Reference proteome</keyword>
<dbReference type="AlphaFoldDB" id="A0AA38RK21"/>
<evidence type="ECO:0000313" key="9">
    <source>
        <dbReference type="Proteomes" id="UP001174694"/>
    </source>
</evidence>
<dbReference type="PANTHER" id="PTHR23502">
    <property type="entry name" value="MAJOR FACILITATOR SUPERFAMILY"/>
    <property type="match status" value="1"/>
</dbReference>
<dbReference type="InterPro" id="IPR020846">
    <property type="entry name" value="MFS_dom"/>
</dbReference>
<keyword evidence="3 6" id="KW-1133">Transmembrane helix</keyword>
<evidence type="ECO:0000256" key="4">
    <source>
        <dbReference type="ARBA" id="ARBA00023136"/>
    </source>
</evidence>
<evidence type="ECO:0000256" key="6">
    <source>
        <dbReference type="SAM" id="Phobius"/>
    </source>
</evidence>
<dbReference type="GO" id="GO:0005886">
    <property type="term" value="C:plasma membrane"/>
    <property type="evidence" value="ECO:0007669"/>
    <property type="project" value="TreeGrafter"/>
</dbReference>
<protein>
    <submittedName>
        <fullName evidence="8">MFS transporter</fullName>
    </submittedName>
</protein>
<dbReference type="Proteomes" id="UP001174694">
    <property type="component" value="Unassembled WGS sequence"/>
</dbReference>
<evidence type="ECO:0000256" key="3">
    <source>
        <dbReference type="ARBA" id="ARBA00022989"/>
    </source>
</evidence>
<feature type="transmembrane region" description="Helical" evidence="6">
    <location>
        <begin position="502"/>
        <end position="524"/>
    </location>
</feature>
<feature type="transmembrane region" description="Helical" evidence="6">
    <location>
        <begin position="319"/>
        <end position="344"/>
    </location>
</feature>
<evidence type="ECO:0000256" key="2">
    <source>
        <dbReference type="ARBA" id="ARBA00022692"/>
    </source>
</evidence>
<dbReference type="InterPro" id="IPR036259">
    <property type="entry name" value="MFS_trans_sf"/>
</dbReference>
<dbReference type="Pfam" id="PF07690">
    <property type="entry name" value="MFS_1"/>
    <property type="match status" value="1"/>
</dbReference>
<feature type="region of interest" description="Disordered" evidence="5">
    <location>
        <begin position="252"/>
        <end position="286"/>
    </location>
</feature>
<evidence type="ECO:0000256" key="5">
    <source>
        <dbReference type="SAM" id="MobiDB-lite"/>
    </source>
</evidence>
<dbReference type="InterPro" id="IPR011701">
    <property type="entry name" value="MFS"/>
</dbReference>
<accession>A0AA38RK21</accession>
<dbReference type="PROSITE" id="PS50850">
    <property type="entry name" value="MFS"/>
    <property type="match status" value="1"/>
</dbReference>
<evidence type="ECO:0000256" key="1">
    <source>
        <dbReference type="ARBA" id="ARBA00004141"/>
    </source>
</evidence>
<name>A0AA38RK21_9PEZI</name>
<dbReference type="SUPFAM" id="SSF103473">
    <property type="entry name" value="MFS general substrate transporter"/>
    <property type="match status" value="1"/>
</dbReference>